<comment type="caution">
    <text evidence="1">The sequence shown here is derived from an EMBL/GenBank/DDBJ whole genome shotgun (WGS) entry which is preliminary data.</text>
</comment>
<dbReference type="Proteomes" id="UP000004095">
    <property type="component" value="Unassembled WGS sequence"/>
</dbReference>
<sequence>MGLSSKSYTKEELDYVQGFWKKPEDGFYIVEHEQNTRKAFEILS</sequence>
<proteinExistence type="predicted"/>
<name>A1ZPU1_MICM2</name>
<keyword evidence="2" id="KW-1185">Reference proteome</keyword>
<evidence type="ECO:0000313" key="1">
    <source>
        <dbReference type="EMBL" id="EAY27596.1"/>
    </source>
</evidence>
<dbReference type="AlphaFoldDB" id="A1ZPU1"/>
<reference evidence="1 2" key="1">
    <citation type="submission" date="2007-01" db="EMBL/GenBank/DDBJ databases">
        <authorList>
            <person name="Haygood M."/>
            <person name="Podell S."/>
            <person name="Anderson C."/>
            <person name="Hopkinson B."/>
            <person name="Roe K."/>
            <person name="Barbeau K."/>
            <person name="Gaasterland T."/>
            <person name="Ferriera S."/>
            <person name="Johnson J."/>
            <person name="Kravitz S."/>
            <person name="Beeson K."/>
            <person name="Sutton G."/>
            <person name="Rogers Y.-H."/>
            <person name="Friedman R."/>
            <person name="Frazier M."/>
            <person name="Venter J.C."/>
        </authorList>
    </citation>
    <scope>NUCLEOTIDE SEQUENCE [LARGE SCALE GENOMIC DNA]</scope>
    <source>
        <strain evidence="1 2">ATCC 23134</strain>
    </source>
</reference>
<gene>
    <name evidence="1" type="ORF">M23134_02843</name>
</gene>
<organism evidence="1 2">
    <name type="scientific">Microscilla marina ATCC 23134</name>
    <dbReference type="NCBI Taxonomy" id="313606"/>
    <lineage>
        <taxon>Bacteria</taxon>
        <taxon>Pseudomonadati</taxon>
        <taxon>Bacteroidota</taxon>
        <taxon>Cytophagia</taxon>
        <taxon>Cytophagales</taxon>
        <taxon>Microscillaceae</taxon>
        <taxon>Microscilla</taxon>
    </lineage>
</organism>
<accession>A1ZPU1</accession>
<protein>
    <submittedName>
        <fullName evidence="1">Uncharacterized protein</fullName>
    </submittedName>
</protein>
<evidence type="ECO:0000313" key="2">
    <source>
        <dbReference type="Proteomes" id="UP000004095"/>
    </source>
</evidence>
<dbReference type="EMBL" id="AAWS01000022">
    <property type="protein sequence ID" value="EAY27596.1"/>
    <property type="molecule type" value="Genomic_DNA"/>
</dbReference>